<comment type="caution">
    <text evidence="1">The sequence shown here is derived from an EMBL/GenBank/DDBJ whole genome shotgun (WGS) entry which is preliminary data.</text>
</comment>
<sequence length="226" mass="25941">MPPQKGRYYIRGGDLFQLTGEQVEQFLFRIHSYFFLRDSSFWKTELDGPITSGNRDEEPLQIGNSAATPYILNDENAADFARFLSVIYNRKYGDFSRADPGDWVVIFRLAAKWDFPEIQALAVEHLQIHEMELVEQIQFYRDNQADGRYLLPLYVELASRDEMLGLDEARILGTETFVLVQQARERLRGQASSSDPMQNPLPPGIQRADIMTIVSETFDIPLASLL</sequence>
<protein>
    <recommendedName>
        <fullName evidence="3">BTB domain-containing protein</fullName>
    </recommendedName>
</protein>
<dbReference type="Proteomes" id="UP001213000">
    <property type="component" value="Unassembled WGS sequence"/>
</dbReference>
<accession>A0AAD5VDR2</accession>
<evidence type="ECO:0008006" key="3">
    <source>
        <dbReference type="Google" id="ProtNLM"/>
    </source>
</evidence>
<dbReference type="EMBL" id="JANIEX010002088">
    <property type="protein sequence ID" value="KAJ3552203.1"/>
    <property type="molecule type" value="Genomic_DNA"/>
</dbReference>
<evidence type="ECO:0000313" key="2">
    <source>
        <dbReference type="Proteomes" id="UP001213000"/>
    </source>
</evidence>
<dbReference type="AlphaFoldDB" id="A0AAD5VDR2"/>
<proteinExistence type="predicted"/>
<reference evidence="1" key="1">
    <citation type="submission" date="2022-07" db="EMBL/GenBank/DDBJ databases">
        <title>Genome Sequence of Leucocoprinus birnbaumii.</title>
        <authorList>
            <person name="Buettner E."/>
        </authorList>
    </citation>
    <scope>NUCLEOTIDE SEQUENCE</scope>
    <source>
        <strain evidence="1">VT141</strain>
    </source>
</reference>
<evidence type="ECO:0000313" key="1">
    <source>
        <dbReference type="EMBL" id="KAJ3552203.1"/>
    </source>
</evidence>
<organism evidence="1 2">
    <name type="scientific">Leucocoprinus birnbaumii</name>
    <dbReference type="NCBI Taxonomy" id="56174"/>
    <lineage>
        <taxon>Eukaryota</taxon>
        <taxon>Fungi</taxon>
        <taxon>Dikarya</taxon>
        <taxon>Basidiomycota</taxon>
        <taxon>Agaricomycotina</taxon>
        <taxon>Agaricomycetes</taxon>
        <taxon>Agaricomycetidae</taxon>
        <taxon>Agaricales</taxon>
        <taxon>Agaricineae</taxon>
        <taxon>Agaricaceae</taxon>
        <taxon>Leucocoprinus</taxon>
    </lineage>
</organism>
<name>A0AAD5VDR2_9AGAR</name>
<keyword evidence="2" id="KW-1185">Reference proteome</keyword>
<gene>
    <name evidence="1" type="ORF">NP233_g12936</name>
</gene>